<dbReference type="Proteomes" id="UP000185596">
    <property type="component" value="Unassembled WGS sequence"/>
</dbReference>
<sequence length="254" mass="27250">MTSTERSRRKYDQLADNYEELFFYVADMGRRLVELADPAPGTRVLDVGAGRGAVARAALARGCAVTAVDASPGMVARLTADYPELTVRQQDAGALDFPDGSFDLVTAGFVVQVLDDPAAALAEFRRVLAPGGTLALSLERQTVGRLGWLHDLYKRYFGGGSGSAMAAADLDALLDEAGFAVRPPVEVDAPKALDDAADMWWWMEAQGLPQALAALPAGRAEEFRVEFFAGAERMREEGGLVLEFGATLHLSTRP</sequence>
<evidence type="ECO:0000313" key="6">
    <source>
        <dbReference type="Proteomes" id="UP000185596"/>
    </source>
</evidence>
<dbReference type="CDD" id="cd02440">
    <property type="entry name" value="AdoMet_MTases"/>
    <property type="match status" value="1"/>
</dbReference>
<dbReference type="OrthoDB" id="9777638at2"/>
<evidence type="ECO:0000256" key="2">
    <source>
        <dbReference type="ARBA" id="ARBA00022679"/>
    </source>
</evidence>
<protein>
    <submittedName>
        <fullName evidence="5">SAM-dependent methyltransferase</fullName>
    </submittedName>
</protein>
<dbReference type="RefSeq" id="WP_075129781.1">
    <property type="nucleotide sequence ID" value="NZ_MSIE01000087.1"/>
</dbReference>
<dbReference type="SUPFAM" id="SSF53335">
    <property type="entry name" value="S-adenosyl-L-methionine-dependent methyltransferases"/>
    <property type="match status" value="1"/>
</dbReference>
<keyword evidence="1 5" id="KW-0489">Methyltransferase</keyword>
<evidence type="ECO:0000256" key="3">
    <source>
        <dbReference type="ARBA" id="ARBA00022691"/>
    </source>
</evidence>
<dbReference type="STRING" id="1912961.BU204_33255"/>
<proteinExistence type="predicted"/>
<dbReference type="InterPro" id="IPR029063">
    <property type="entry name" value="SAM-dependent_MTases_sf"/>
</dbReference>
<dbReference type="EMBL" id="MSIE01000087">
    <property type="protein sequence ID" value="OLF09254.1"/>
    <property type="molecule type" value="Genomic_DNA"/>
</dbReference>
<dbReference type="InterPro" id="IPR020598">
    <property type="entry name" value="rRNA_Ade_methylase_Trfase_N"/>
</dbReference>
<dbReference type="PANTHER" id="PTHR43591">
    <property type="entry name" value="METHYLTRANSFERASE"/>
    <property type="match status" value="1"/>
</dbReference>
<organism evidence="5 6">
    <name type="scientific">Actinophytocola xanthii</name>
    <dbReference type="NCBI Taxonomy" id="1912961"/>
    <lineage>
        <taxon>Bacteria</taxon>
        <taxon>Bacillati</taxon>
        <taxon>Actinomycetota</taxon>
        <taxon>Actinomycetes</taxon>
        <taxon>Pseudonocardiales</taxon>
        <taxon>Pseudonocardiaceae</taxon>
    </lineage>
</organism>
<keyword evidence="3" id="KW-0949">S-adenosyl-L-methionine</keyword>
<dbReference type="GO" id="GO:0000179">
    <property type="term" value="F:rRNA (adenine-N6,N6-)-dimethyltransferase activity"/>
    <property type="evidence" value="ECO:0007669"/>
    <property type="project" value="InterPro"/>
</dbReference>
<dbReference type="Gene3D" id="3.40.50.150">
    <property type="entry name" value="Vaccinia Virus protein VP39"/>
    <property type="match status" value="1"/>
</dbReference>
<dbReference type="AlphaFoldDB" id="A0A1Q8C4G1"/>
<evidence type="ECO:0000259" key="4">
    <source>
        <dbReference type="SMART" id="SM00650"/>
    </source>
</evidence>
<gene>
    <name evidence="5" type="ORF">BU204_33255</name>
</gene>
<evidence type="ECO:0000313" key="5">
    <source>
        <dbReference type="EMBL" id="OLF09254.1"/>
    </source>
</evidence>
<accession>A0A1Q8C4G1</accession>
<keyword evidence="2 5" id="KW-0808">Transferase</keyword>
<dbReference type="Pfam" id="PF08241">
    <property type="entry name" value="Methyltransf_11"/>
    <property type="match status" value="1"/>
</dbReference>
<dbReference type="SMART" id="SM00650">
    <property type="entry name" value="rADc"/>
    <property type="match status" value="1"/>
</dbReference>
<reference evidence="5 6" key="1">
    <citation type="submission" date="2016-12" db="EMBL/GenBank/DDBJ databases">
        <title>The draft genome sequence of Actinophytocola sp. 11-183.</title>
        <authorList>
            <person name="Wang W."/>
            <person name="Yuan L."/>
        </authorList>
    </citation>
    <scope>NUCLEOTIDE SEQUENCE [LARGE SCALE GENOMIC DNA]</scope>
    <source>
        <strain evidence="5 6">11-183</strain>
    </source>
</reference>
<comment type="caution">
    <text evidence="5">The sequence shown here is derived from an EMBL/GenBank/DDBJ whole genome shotgun (WGS) entry which is preliminary data.</text>
</comment>
<keyword evidence="6" id="KW-1185">Reference proteome</keyword>
<evidence type="ECO:0000256" key="1">
    <source>
        <dbReference type="ARBA" id="ARBA00022603"/>
    </source>
</evidence>
<dbReference type="InterPro" id="IPR013216">
    <property type="entry name" value="Methyltransf_11"/>
</dbReference>
<feature type="domain" description="Ribosomal RNA adenine methylase transferase N-terminal" evidence="4">
    <location>
        <begin position="28"/>
        <end position="157"/>
    </location>
</feature>
<dbReference type="PANTHER" id="PTHR43591:SF24">
    <property type="entry name" value="2-METHOXY-6-POLYPRENYL-1,4-BENZOQUINOL METHYLASE, MITOCHONDRIAL"/>
    <property type="match status" value="1"/>
</dbReference>
<name>A0A1Q8C4G1_9PSEU</name>